<evidence type="ECO:0000313" key="20">
    <source>
        <dbReference type="EMBL" id="CAF4214180.1"/>
    </source>
</evidence>
<evidence type="ECO:0000256" key="5">
    <source>
        <dbReference type="ARBA" id="ARBA00022553"/>
    </source>
</evidence>
<feature type="compositionally biased region" description="Polar residues" evidence="14">
    <location>
        <begin position="272"/>
        <end position="286"/>
    </location>
</feature>
<dbReference type="Proteomes" id="UP000663848">
    <property type="component" value="Unassembled WGS sequence"/>
</dbReference>
<evidence type="ECO:0000313" key="23">
    <source>
        <dbReference type="EMBL" id="CAF4540682.1"/>
    </source>
</evidence>
<name>A0A820YBZ0_9BILA</name>
<dbReference type="Proteomes" id="UP000663872">
    <property type="component" value="Unassembled WGS sequence"/>
</dbReference>
<evidence type="ECO:0000256" key="15">
    <source>
        <dbReference type="SAM" id="Phobius"/>
    </source>
</evidence>
<dbReference type="Proteomes" id="UP000663825">
    <property type="component" value="Unassembled WGS sequence"/>
</dbReference>
<evidence type="ECO:0000256" key="11">
    <source>
        <dbReference type="ARBA" id="ARBA00023242"/>
    </source>
</evidence>
<sequence>MKRRTNFDSVKVRKSTRRPRLTEGIYGSALMYLKFICIWGVIMAADFLLEFRFEFLWPFWLVLRSICDSFKYQGLLFSIFFVLIAFVTDLICYILLPVQWLFFAASSYVWIQYVWQTERGICLGTVVLWVLFVWLEASVRLREIKTIDLCRPFAAHCIGYPMVTLGFGFKTYLAYKWRLRKQRDVRKTNETYIQLINQALPVEIQQEAEKERLSREKGAFSENYDDLSQTNSDGTYPPSPSPSSTIVTNFSSTSLSNNSTVNNSQTQSSSFCTVSKRSSKVNPTTINNSDGLSSSNSNPLVQTTTRNNKIQTTTTTTTATNGHDDSSLSFKQQKQNSSLSNLNNATNQQQKKQSQKSSNSQQQTSTNTQSRRQSKKQEPAQPVSRDSSASYVNGFEVPTLIDNSDIEKNLQISKLEADIQRLNQTLDKHKYSEIQLRTQVTDLKNLRRDLEDMRAENNDLKTKYDSVNTQRQRDKQRLTDLERNLNEERLNKQRLESQIKTEKSLTKKLQDDLTKISLTPAKSECTEQCLKRKRDLENETREIRKLLNDKDERIKILDNEIKGLKYRESQADTEVLYQHLSQIGERNAQLQDSLSAETRIKLDLFSALGEVKRELEIANGAIREKERELIIALQSQHQPNNCIFNGHPHSHCSTSSGHSSPTHQLIDTNNNPTTMTSSCSTTMFYPPTAVTPPPLQNATSNLDPNAQDFCLSTHSTSNN</sequence>
<evidence type="ECO:0000256" key="6">
    <source>
        <dbReference type="ARBA" id="ARBA00022692"/>
    </source>
</evidence>
<evidence type="ECO:0000256" key="1">
    <source>
        <dbReference type="ARBA" id="ARBA00003440"/>
    </source>
</evidence>
<keyword evidence="11" id="KW-0539">Nucleus</keyword>
<dbReference type="GO" id="GO:0023041">
    <property type="term" value="P:neuronal signal transduction"/>
    <property type="evidence" value="ECO:0007669"/>
    <property type="project" value="InterPro"/>
</dbReference>
<dbReference type="EMBL" id="CAJOBR010000728">
    <property type="protein sequence ID" value="CAF4540682.1"/>
    <property type="molecule type" value="Genomic_DNA"/>
</dbReference>
<keyword evidence="9 15" id="KW-0472">Membrane</keyword>
<keyword evidence="10" id="KW-0325">Glycoprotein</keyword>
<keyword evidence="5" id="KW-0597">Phosphoprotein</keyword>
<dbReference type="Proteomes" id="UP000663851">
    <property type="component" value="Unassembled WGS sequence"/>
</dbReference>
<dbReference type="EMBL" id="CAJNYD010003999">
    <property type="protein sequence ID" value="CAF3561254.1"/>
    <property type="molecule type" value="Genomic_DNA"/>
</dbReference>
<dbReference type="InterPro" id="IPR019130">
    <property type="entry name" value="Macoilin"/>
</dbReference>
<organism evidence="23 24">
    <name type="scientific">Rotaria socialis</name>
    <dbReference type="NCBI Taxonomy" id="392032"/>
    <lineage>
        <taxon>Eukaryota</taxon>
        <taxon>Metazoa</taxon>
        <taxon>Spiralia</taxon>
        <taxon>Gnathifera</taxon>
        <taxon>Rotifera</taxon>
        <taxon>Eurotatoria</taxon>
        <taxon>Bdelloidea</taxon>
        <taxon>Philodinida</taxon>
        <taxon>Philodinidae</taxon>
        <taxon>Rotaria</taxon>
    </lineage>
</organism>
<reference evidence="23" key="1">
    <citation type="submission" date="2021-02" db="EMBL/GenBank/DDBJ databases">
        <authorList>
            <person name="Nowell W R."/>
        </authorList>
    </citation>
    <scope>NUCLEOTIDE SEQUENCE</scope>
</reference>
<comment type="subcellular location">
    <subcellularLocation>
        <location evidence="2">Nucleus membrane</location>
        <topology evidence="2">Multi-pass membrane protein</topology>
    </subcellularLocation>
    <subcellularLocation>
        <location evidence="3">Rough endoplasmic reticulum membrane</location>
        <topology evidence="3">Multi-pass membrane protein</topology>
    </subcellularLocation>
</comment>
<keyword evidence="7" id="KW-0256">Endoplasmic reticulum</keyword>
<keyword evidence="25" id="KW-1185">Reference proteome</keyword>
<keyword evidence="13" id="KW-0175">Coiled coil</keyword>
<feature type="transmembrane region" description="Helical" evidence="15">
    <location>
        <begin position="75"/>
        <end position="96"/>
    </location>
</feature>
<evidence type="ECO:0000256" key="14">
    <source>
        <dbReference type="SAM" id="MobiDB-lite"/>
    </source>
</evidence>
<evidence type="ECO:0000256" key="7">
    <source>
        <dbReference type="ARBA" id="ARBA00022824"/>
    </source>
</evidence>
<feature type="coiled-coil region" evidence="13">
    <location>
        <begin position="412"/>
        <end position="567"/>
    </location>
</feature>
<dbReference type="PANTHER" id="PTHR47464:SF2">
    <property type="entry name" value="MACOILIN"/>
    <property type="match status" value="1"/>
</dbReference>
<accession>A0A820YBZ0</accession>
<protein>
    <recommendedName>
        <fullName evidence="4">Macoilin</fullName>
    </recommendedName>
    <alternativeName>
        <fullName evidence="12">Transmembrane protein 57</fullName>
    </alternativeName>
</protein>
<evidence type="ECO:0000256" key="9">
    <source>
        <dbReference type="ARBA" id="ARBA00023136"/>
    </source>
</evidence>
<dbReference type="EMBL" id="CAJNYT010003075">
    <property type="protein sequence ID" value="CAF3524297.1"/>
    <property type="molecule type" value="Genomic_DNA"/>
</dbReference>
<evidence type="ECO:0000256" key="2">
    <source>
        <dbReference type="ARBA" id="ARBA00004232"/>
    </source>
</evidence>
<evidence type="ECO:0000313" key="19">
    <source>
        <dbReference type="EMBL" id="CAF3775332.1"/>
    </source>
</evidence>
<gene>
    <name evidence="19" type="ORF">FME351_LOCUS32192</name>
    <name evidence="17" type="ORF">GRG538_LOCUS18920</name>
    <name evidence="22" type="ORF">HFQ381_LOCUS19490</name>
    <name evidence="18" type="ORF">LUA448_LOCUS28464</name>
    <name evidence="23" type="ORF">QYT958_LOCUS7581</name>
    <name evidence="16" type="ORF">TIS948_LOCUS10433</name>
    <name evidence="21" type="ORF">TSG867_LOCUS8555</name>
    <name evidence="20" type="ORF">UJA718_LOCUS7329</name>
</gene>
<feature type="compositionally biased region" description="Low complexity" evidence="14">
    <location>
        <begin position="287"/>
        <end position="371"/>
    </location>
</feature>
<dbReference type="PANTHER" id="PTHR47464">
    <property type="entry name" value="MACOILIN"/>
    <property type="match status" value="1"/>
</dbReference>
<keyword evidence="8 15" id="KW-1133">Transmembrane helix</keyword>
<evidence type="ECO:0000256" key="8">
    <source>
        <dbReference type="ARBA" id="ARBA00022989"/>
    </source>
</evidence>
<dbReference type="Proteomes" id="UP000663869">
    <property type="component" value="Unassembled WGS sequence"/>
</dbReference>
<feature type="transmembrane region" description="Helical" evidence="15">
    <location>
        <begin position="21"/>
        <end position="41"/>
    </location>
</feature>
<evidence type="ECO:0000313" key="18">
    <source>
        <dbReference type="EMBL" id="CAF3561254.1"/>
    </source>
</evidence>
<proteinExistence type="predicted"/>
<evidence type="ECO:0000313" key="16">
    <source>
        <dbReference type="EMBL" id="CAF3163899.1"/>
    </source>
</evidence>
<dbReference type="AlphaFoldDB" id="A0A820YBZ0"/>
<dbReference type="Proteomes" id="UP000663833">
    <property type="component" value="Unassembled WGS sequence"/>
</dbReference>
<dbReference type="EMBL" id="CAJNXB010001413">
    <property type="protein sequence ID" value="CAF3163899.1"/>
    <property type="molecule type" value="Genomic_DNA"/>
</dbReference>
<evidence type="ECO:0000256" key="13">
    <source>
        <dbReference type="SAM" id="Coils"/>
    </source>
</evidence>
<dbReference type="EMBL" id="CAJOBP010000732">
    <property type="protein sequence ID" value="CAF4214180.1"/>
    <property type="molecule type" value="Genomic_DNA"/>
</dbReference>
<dbReference type="EMBL" id="CAJNYU010004602">
    <property type="protein sequence ID" value="CAF3775332.1"/>
    <property type="molecule type" value="Genomic_DNA"/>
</dbReference>
<feature type="compositionally biased region" description="Low complexity" evidence="14">
    <location>
        <begin position="242"/>
        <end position="271"/>
    </location>
</feature>
<dbReference type="EMBL" id="CAJOBQ010000355">
    <property type="protein sequence ID" value="CAF4336131.1"/>
    <property type="molecule type" value="Genomic_DNA"/>
</dbReference>
<evidence type="ECO:0000313" key="25">
    <source>
        <dbReference type="Proteomes" id="UP000663873"/>
    </source>
</evidence>
<feature type="transmembrane region" description="Helical" evidence="15">
    <location>
        <begin position="116"/>
        <end position="135"/>
    </location>
</feature>
<evidence type="ECO:0000313" key="22">
    <source>
        <dbReference type="EMBL" id="CAF4392226.1"/>
    </source>
</evidence>
<evidence type="ECO:0000313" key="24">
    <source>
        <dbReference type="Proteomes" id="UP000663848"/>
    </source>
</evidence>
<feature type="compositionally biased region" description="Polar residues" evidence="14">
    <location>
        <begin position="696"/>
        <end position="719"/>
    </location>
</feature>
<dbReference type="EMBL" id="CAJOBO010001585">
    <property type="protein sequence ID" value="CAF4392226.1"/>
    <property type="molecule type" value="Genomic_DNA"/>
</dbReference>
<evidence type="ECO:0000256" key="10">
    <source>
        <dbReference type="ARBA" id="ARBA00023180"/>
    </source>
</evidence>
<dbReference type="Proteomes" id="UP000663873">
    <property type="component" value="Unassembled WGS sequence"/>
</dbReference>
<keyword evidence="6 15" id="KW-0812">Transmembrane</keyword>
<evidence type="ECO:0000256" key="4">
    <source>
        <dbReference type="ARBA" id="ARBA00021882"/>
    </source>
</evidence>
<comment type="caution">
    <text evidence="23">The sequence shown here is derived from an EMBL/GenBank/DDBJ whole genome shotgun (WGS) entry which is preliminary data.</text>
</comment>
<dbReference type="GO" id="GO:0030867">
    <property type="term" value="C:rough endoplasmic reticulum membrane"/>
    <property type="evidence" value="ECO:0007669"/>
    <property type="project" value="UniProtKB-SubCell"/>
</dbReference>
<evidence type="ECO:0000313" key="21">
    <source>
        <dbReference type="EMBL" id="CAF4336131.1"/>
    </source>
</evidence>
<evidence type="ECO:0000313" key="17">
    <source>
        <dbReference type="EMBL" id="CAF3524297.1"/>
    </source>
</evidence>
<comment type="function">
    <text evidence="1">Plays a role in the regulation of neuronal activity.</text>
</comment>
<evidence type="ECO:0000256" key="3">
    <source>
        <dbReference type="ARBA" id="ARBA00004269"/>
    </source>
</evidence>
<dbReference type="Proteomes" id="UP000663862">
    <property type="component" value="Unassembled WGS sequence"/>
</dbReference>
<feature type="transmembrane region" description="Helical" evidence="15">
    <location>
        <begin position="47"/>
        <end position="63"/>
    </location>
</feature>
<evidence type="ECO:0000256" key="12">
    <source>
        <dbReference type="ARBA" id="ARBA00031129"/>
    </source>
</evidence>
<dbReference type="GO" id="GO:0031965">
    <property type="term" value="C:nuclear membrane"/>
    <property type="evidence" value="ECO:0007669"/>
    <property type="project" value="UniProtKB-SubCell"/>
</dbReference>
<feature type="region of interest" description="Disordered" evidence="14">
    <location>
        <begin position="694"/>
        <end position="719"/>
    </location>
</feature>
<dbReference type="Pfam" id="PF09726">
    <property type="entry name" value="Macoilin"/>
    <property type="match status" value="1"/>
</dbReference>
<dbReference type="OrthoDB" id="10071111at2759"/>
<feature type="region of interest" description="Disordered" evidence="14">
    <location>
        <begin position="215"/>
        <end position="391"/>
    </location>
</feature>